<evidence type="ECO:0000256" key="10">
    <source>
        <dbReference type="ARBA" id="ARBA00023306"/>
    </source>
</evidence>
<reference evidence="14 15" key="1">
    <citation type="submission" date="2016-10" db="EMBL/GenBank/DDBJ databases">
        <authorList>
            <person name="de Groot N.N."/>
        </authorList>
    </citation>
    <scope>NUCLEOTIDE SEQUENCE [LARGE SCALE GENOMIC DNA]</scope>
    <source>
        <strain evidence="14 15">CGMCC 1.3702</strain>
    </source>
</reference>
<keyword evidence="4 11" id="KW-0963">Cytoplasm</keyword>
<dbReference type="GO" id="GO:0007059">
    <property type="term" value="P:chromosome segregation"/>
    <property type="evidence" value="ECO:0007669"/>
    <property type="project" value="UniProtKB-UniRule"/>
</dbReference>
<dbReference type="InterPro" id="IPR010998">
    <property type="entry name" value="Integrase_recombinase_N"/>
</dbReference>
<comment type="similarity">
    <text evidence="2 11">Belongs to the 'phage' integrase family. XerD subfamily.</text>
</comment>
<sequence length="298" mass="34045">MLKPAFDDFFHYLLVERGVSDNTLKSYQRDLKNYMQYIEKVSLKSGWNEIGRPDIMGFLHKLKEDGKSPATLARTISSIRSFHHFLIREQLVDHDASIHIETPKKERKLPAALSSQDVDALLKIDGNTPLIIRNKAMLELMYATGLRVTELVSLKVSDLHLTMGFVRCVGKGSKERIVPLGDVAKKTVDNYLQNAREGLVKRRRQDQNALFVNQHGRPLSRQGFWKILKGIARDAGIQKQITPHTLRHSFATHLLENGADLRSVQEMLGHADISTTQIYTHITKTRLKDIYQSYHPRA</sequence>
<dbReference type="InterPro" id="IPR023009">
    <property type="entry name" value="Tyrosine_recombinase_XerC/XerD"/>
</dbReference>
<dbReference type="PROSITE" id="PS51900">
    <property type="entry name" value="CB"/>
    <property type="match status" value="1"/>
</dbReference>
<dbReference type="InterPro" id="IPR004107">
    <property type="entry name" value="Integrase_SAM-like_N"/>
</dbReference>
<dbReference type="Gene3D" id="1.10.150.130">
    <property type="match status" value="1"/>
</dbReference>
<evidence type="ECO:0000256" key="5">
    <source>
        <dbReference type="ARBA" id="ARBA00022618"/>
    </source>
</evidence>
<gene>
    <name evidence="11" type="primary">xerD</name>
    <name evidence="14" type="ORF">SAMN04488072_101256</name>
</gene>
<evidence type="ECO:0000259" key="13">
    <source>
        <dbReference type="PROSITE" id="PS51900"/>
    </source>
</evidence>
<dbReference type="SUPFAM" id="SSF56349">
    <property type="entry name" value="DNA breaking-rejoining enzymes"/>
    <property type="match status" value="1"/>
</dbReference>
<dbReference type="PANTHER" id="PTHR30349">
    <property type="entry name" value="PHAGE INTEGRASE-RELATED"/>
    <property type="match status" value="1"/>
</dbReference>
<feature type="domain" description="Tyr recombinase" evidence="12">
    <location>
        <begin position="108"/>
        <end position="292"/>
    </location>
</feature>
<keyword evidence="15" id="KW-1185">Reference proteome</keyword>
<feature type="active site" evidence="11">
    <location>
        <position position="244"/>
    </location>
</feature>
<dbReference type="RefSeq" id="WP_090232419.1">
    <property type="nucleotide sequence ID" value="NZ_FOJW01000001.1"/>
</dbReference>
<name>A0A1I0V9I6_9BACI</name>
<dbReference type="Pfam" id="PF02899">
    <property type="entry name" value="Phage_int_SAM_1"/>
    <property type="match status" value="1"/>
</dbReference>
<comment type="subunit">
    <text evidence="11">Forms a cyclic heterotetrameric complex composed of two molecules of XerC and two molecules of XerD.</text>
</comment>
<keyword evidence="9 11" id="KW-0233">DNA recombination</keyword>
<dbReference type="HAMAP" id="MF_01807">
    <property type="entry name" value="Recomb_XerD"/>
    <property type="match status" value="1"/>
</dbReference>
<feature type="active site" evidence="11">
    <location>
        <position position="270"/>
    </location>
</feature>
<keyword evidence="7 11" id="KW-0229">DNA integration</keyword>
<evidence type="ECO:0000256" key="8">
    <source>
        <dbReference type="ARBA" id="ARBA00023125"/>
    </source>
</evidence>
<dbReference type="OrthoDB" id="9801717at2"/>
<dbReference type="InterPro" id="IPR011010">
    <property type="entry name" value="DNA_brk_join_enz"/>
</dbReference>
<evidence type="ECO:0000256" key="2">
    <source>
        <dbReference type="ARBA" id="ARBA00010450"/>
    </source>
</evidence>
<dbReference type="InterPro" id="IPR050090">
    <property type="entry name" value="Tyrosine_recombinase_XerCD"/>
</dbReference>
<evidence type="ECO:0000256" key="9">
    <source>
        <dbReference type="ARBA" id="ARBA00023172"/>
    </source>
</evidence>
<dbReference type="Gene3D" id="1.10.443.10">
    <property type="entry name" value="Intergrase catalytic core"/>
    <property type="match status" value="1"/>
</dbReference>
<dbReference type="GO" id="GO:0009037">
    <property type="term" value="F:tyrosine-based site-specific recombinase activity"/>
    <property type="evidence" value="ECO:0007669"/>
    <property type="project" value="UniProtKB-UniRule"/>
</dbReference>
<dbReference type="InterPro" id="IPR013762">
    <property type="entry name" value="Integrase-like_cat_sf"/>
</dbReference>
<evidence type="ECO:0000256" key="4">
    <source>
        <dbReference type="ARBA" id="ARBA00022490"/>
    </source>
</evidence>
<keyword evidence="10 11" id="KW-0131">Cell cycle</keyword>
<dbReference type="EMBL" id="FOJW01000001">
    <property type="protein sequence ID" value="SFA72690.1"/>
    <property type="molecule type" value="Genomic_DNA"/>
</dbReference>
<evidence type="ECO:0000313" key="14">
    <source>
        <dbReference type="EMBL" id="SFA72690.1"/>
    </source>
</evidence>
<dbReference type="Pfam" id="PF00589">
    <property type="entry name" value="Phage_integrase"/>
    <property type="match status" value="1"/>
</dbReference>
<dbReference type="InterPro" id="IPR044068">
    <property type="entry name" value="CB"/>
</dbReference>
<dbReference type="GO" id="GO:0003677">
    <property type="term" value="F:DNA binding"/>
    <property type="evidence" value="ECO:0007669"/>
    <property type="project" value="UniProtKB-UniRule"/>
</dbReference>
<dbReference type="HAMAP" id="MF_01808">
    <property type="entry name" value="Recomb_XerC_XerD"/>
    <property type="match status" value="1"/>
</dbReference>
<dbReference type="NCBIfam" id="NF001399">
    <property type="entry name" value="PRK00283.1"/>
    <property type="match status" value="1"/>
</dbReference>
<evidence type="ECO:0000259" key="12">
    <source>
        <dbReference type="PROSITE" id="PS51898"/>
    </source>
</evidence>
<dbReference type="InterPro" id="IPR002104">
    <property type="entry name" value="Integrase_catalytic"/>
</dbReference>
<dbReference type="PANTHER" id="PTHR30349:SF81">
    <property type="entry name" value="TYROSINE RECOMBINASE XERC"/>
    <property type="match status" value="1"/>
</dbReference>
<proteinExistence type="inferred from homology"/>
<comment type="function">
    <text evidence="11">Site-specific tyrosine recombinase, which acts by catalyzing the cutting and rejoining of the recombining DNA molecules. The XerC-XerD complex is essential to convert dimers of the bacterial chromosome into monomers to permit their segregation at cell division. It also contributes to the segregational stability of plasmids.</text>
</comment>
<evidence type="ECO:0000256" key="1">
    <source>
        <dbReference type="ARBA" id="ARBA00004496"/>
    </source>
</evidence>
<accession>A0A1I0V9I6</accession>
<feature type="active site" evidence="11">
    <location>
        <position position="171"/>
    </location>
</feature>
<protein>
    <recommendedName>
        <fullName evidence="3 11">Tyrosine recombinase XerD</fullName>
    </recommendedName>
</protein>
<dbReference type="CDD" id="cd00798">
    <property type="entry name" value="INT_XerDC_C"/>
    <property type="match status" value="1"/>
</dbReference>
<keyword evidence="6 11" id="KW-0159">Chromosome partition</keyword>
<keyword evidence="5 11" id="KW-0132">Cell division</keyword>
<dbReference type="GO" id="GO:0005737">
    <property type="term" value="C:cytoplasm"/>
    <property type="evidence" value="ECO:0007669"/>
    <property type="project" value="UniProtKB-SubCell"/>
</dbReference>
<evidence type="ECO:0000313" key="15">
    <source>
        <dbReference type="Proteomes" id="UP000198642"/>
    </source>
</evidence>
<evidence type="ECO:0000256" key="3">
    <source>
        <dbReference type="ARBA" id="ARBA00015810"/>
    </source>
</evidence>
<dbReference type="NCBIfam" id="NF040815">
    <property type="entry name" value="recomb_XerA_Arch"/>
    <property type="match status" value="1"/>
</dbReference>
<dbReference type="InterPro" id="IPR011932">
    <property type="entry name" value="Recomb_XerD"/>
</dbReference>
<feature type="active site" evidence="11">
    <location>
        <position position="147"/>
    </location>
</feature>
<dbReference type="NCBIfam" id="TIGR02225">
    <property type="entry name" value="recomb_XerD"/>
    <property type="match status" value="1"/>
</dbReference>
<comment type="subcellular location">
    <subcellularLocation>
        <location evidence="1 11">Cytoplasm</location>
    </subcellularLocation>
</comment>
<dbReference type="PROSITE" id="PS51898">
    <property type="entry name" value="TYR_RECOMBINASE"/>
    <property type="match status" value="1"/>
</dbReference>
<keyword evidence="8 11" id="KW-0238">DNA-binding</keyword>
<dbReference type="GO" id="GO:0051301">
    <property type="term" value="P:cell division"/>
    <property type="evidence" value="ECO:0007669"/>
    <property type="project" value="UniProtKB-KW"/>
</dbReference>
<dbReference type="GO" id="GO:0006313">
    <property type="term" value="P:DNA transposition"/>
    <property type="evidence" value="ECO:0007669"/>
    <property type="project" value="UniProtKB-UniRule"/>
</dbReference>
<evidence type="ECO:0000256" key="11">
    <source>
        <dbReference type="HAMAP-Rule" id="MF_01807"/>
    </source>
</evidence>
<feature type="active site" description="O-(3'-phospho-DNA)-tyrosine intermediate" evidence="11">
    <location>
        <position position="279"/>
    </location>
</feature>
<dbReference type="Proteomes" id="UP000198642">
    <property type="component" value="Unassembled WGS sequence"/>
</dbReference>
<organism evidence="14 15">
    <name type="scientific">Lentibacillus halodurans</name>
    <dbReference type="NCBI Taxonomy" id="237679"/>
    <lineage>
        <taxon>Bacteria</taxon>
        <taxon>Bacillati</taxon>
        <taxon>Bacillota</taxon>
        <taxon>Bacilli</taxon>
        <taxon>Bacillales</taxon>
        <taxon>Bacillaceae</taxon>
        <taxon>Lentibacillus</taxon>
    </lineage>
</organism>
<dbReference type="STRING" id="237679.SAMN04488072_101256"/>
<feature type="domain" description="Core-binding (CB)" evidence="13">
    <location>
        <begin position="1"/>
        <end position="87"/>
    </location>
</feature>
<evidence type="ECO:0000256" key="7">
    <source>
        <dbReference type="ARBA" id="ARBA00022908"/>
    </source>
</evidence>
<evidence type="ECO:0000256" key="6">
    <source>
        <dbReference type="ARBA" id="ARBA00022829"/>
    </source>
</evidence>
<feature type="active site" evidence="11">
    <location>
        <position position="247"/>
    </location>
</feature>
<dbReference type="AlphaFoldDB" id="A0A1I0V9I6"/>